<keyword evidence="3 7" id="KW-0489">Methyltransferase</keyword>
<reference evidence="9 10" key="1">
    <citation type="submission" date="2016-07" db="EMBL/GenBank/DDBJ databases">
        <title>Pervasive Adenine N6-methylation of Active Genes in Fungi.</title>
        <authorList>
            <consortium name="DOE Joint Genome Institute"/>
            <person name="Mondo S.J."/>
            <person name="Dannebaum R.O."/>
            <person name="Kuo R.C."/>
            <person name="Labutti K."/>
            <person name="Haridas S."/>
            <person name="Kuo A."/>
            <person name="Salamov A."/>
            <person name="Ahrendt S.R."/>
            <person name="Lipzen A."/>
            <person name="Sullivan W."/>
            <person name="Andreopoulos W.B."/>
            <person name="Clum A."/>
            <person name="Lindquist E."/>
            <person name="Daum C."/>
            <person name="Ramamoorthy G.K."/>
            <person name="Gryganskyi A."/>
            <person name="Culley D."/>
            <person name="Magnuson J.K."/>
            <person name="James T.Y."/>
            <person name="O'Malley M.A."/>
            <person name="Stajich J.E."/>
            <person name="Spatafora J.W."/>
            <person name="Visel A."/>
            <person name="Grigoriev I.V."/>
        </authorList>
    </citation>
    <scope>NUCLEOTIDE SEQUENCE [LARGE SCALE GENOMIC DNA]</scope>
    <source>
        <strain evidence="9 10">PL171</strain>
    </source>
</reference>
<dbReference type="InterPro" id="IPR029063">
    <property type="entry name" value="SAM-dependent_MTases_sf"/>
</dbReference>
<evidence type="ECO:0000256" key="4">
    <source>
        <dbReference type="ARBA" id="ARBA00022679"/>
    </source>
</evidence>
<evidence type="ECO:0000256" key="1">
    <source>
        <dbReference type="ARBA" id="ARBA00004173"/>
    </source>
</evidence>
<dbReference type="InterPro" id="IPR003788">
    <property type="entry name" value="NDUFAF7"/>
</dbReference>
<dbReference type="GO" id="GO:0032259">
    <property type="term" value="P:methylation"/>
    <property type="evidence" value="ECO:0007669"/>
    <property type="project" value="UniProtKB-KW"/>
</dbReference>
<evidence type="ECO:0000256" key="7">
    <source>
        <dbReference type="RuleBase" id="RU364114"/>
    </source>
</evidence>
<comment type="similarity">
    <text evidence="2 7">Belongs to the NDUFAF7 family.</text>
</comment>
<dbReference type="STRING" id="765915.A0A1Y2HNF5"/>
<evidence type="ECO:0000256" key="2">
    <source>
        <dbReference type="ARBA" id="ARBA00005891"/>
    </source>
</evidence>
<sequence length="503" mass="56309">MYTTLRIMISPPQFALRTCRAMSSRFCLAALRPVPPRLLHGASPVSHSRQINARGLSTPAIAVPDTAPSTDTGKEPITPLVKEMADEIRFRGPLSVSQYMRRCLTHPVYGYYMQQQVFGAKGDFITSPEISQMFGELIGVWFMTNWLAMESPKRVQIVELGPGRGTLVADMIRSLNQFRKFQGVLQRVVLVEASPKLREVQLESITKAVGAAVDREERNEFKHLEKVWLTNGMQVAWYENLADIQEEDYTFLVAHEFFDALPVFKFKKTDQGWREIMVDVDDSPETPYHFRYVIAPEKTQSVTALIEATGQYDHHAEGDVIEVCPEATGYMHKIADLLGKCNGSGLIMDYGNDKPANASLRAIRNHQFTHLFSHPGLSDLSADVDFSLLKWSLEPYSFTASATSGKPLVKHWGPTTQRHFLARMGIEDRARQLLRAADTHERKMDVRTAMTRLMAAKQMGVVYKMMAVASGEIKGTPAGFELADFPSAVPDPQAEQKGPEAGK</sequence>
<organism evidence="9 10">
    <name type="scientific">Catenaria anguillulae PL171</name>
    <dbReference type="NCBI Taxonomy" id="765915"/>
    <lineage>
        <taxon>Eukaryota</taxon>
        <taxon>Fungi</taxon>
        <taxon>Fungi incertae sedis</taxon>
        <taxon>Blastocladiomycota</taxon>
        <taxon>Blastocladiomycetes</taxon>
        <taxon>Blastocladiales</taxon>
        <taxon>Catenariaceae</taxon>
        <taxon>Catenaria</taxon>
    </lineage>
</organism>
<dbReference type="GO" id="GO:0005739">
    <property type="term" value="C:mitochondrion"/>
    <property type="evidence" value="ECO:0007669"/>
    <property type="project" value="UniProtKB-SubCell"/>
</dbReference>
<evidence type="ECO:0000256" key="5">
    <source>
        <dbReference type="ARBA" id="ARBA00023128"/>
    </source>
</evidence>
<dbReference type="GO" id="GO:0032981">
    <property type="term" value="P:mitochondrial respiratory chain complex I assembly"/>
    <property type="evidence" value="ECO:0007669"/>
    <property type="project" value="TreeGrafter"/>
</dbReference>
<comment type="subcellular location">
    <subcellularLocation>
        <location evidence="1 7">Mitochondrion</location>
    </subcellularLocation>
</comment>
<dbReference type="Proteomes" id="UP000193411">
    <property type="component" value="Unassembled WGS sequence"/>
</dbReference>
<feature type="region of interest" description="Disordered" evidence="8">
    <location>
        <begin position="484"/>
        <end position="503"/>
    </location>
</feature>
<evidence type="ECO:0000313" key="10">
    <source>
        <dbReference type="Proteomes" id="UP000193411"/>
    </source>
</evidence>
<gene>
    <name evidence="9" type="ORF">BCR44DRAFT_1493195</name>
</gene>
<accession>A0A1Y2HNF5</accession>
<comment type="catalytic activity">
    <reaction evidence="6 7">
        <text>L-arginyl-[protein] + 2 S-adenosyl-L-methionine = N(omega),N(omega)'-dimethyl-L-arginyl-[protein] + 2 S-adenosyl-L-homocysteine + 2 H(+)</text>
        <dbReference type="Rhea" id="RHEA:48108"/>
        <dbReference type="Rhea" id="RHEA-COMP:10532"/>
        <dbReference type="Rhea" id="RHEA-COMP:11992"/>
        <dbReference type="ChEBI" id="CHEBI:15378"/>
        <dbReference type="ChEBI" id="CHEBI:29965"/>
        <dbReference type="ChEBI" id="CHEBI:57856"/>
        <dbReference type="ChEBI" id="CHEBI:59789"/>
        <dbReference type="ChEBI" id="CHEBI:88221"/>
        <dbReference type="EC" id="2.1.1.320"/>
    </reaction>
</comment>
<dbReference type="SUPFAM" id="SSF53335">
    <property type="entry name" value="S-adenosyl-L-methionine-dependent methyltransferases"/>
    <property type="match status" value="1"/>
</dbReference>
<evidence type="ECO:0000256" key="8">
    <source>
        <dbReference type="SAM" id="MobiDB-lite"/>
    </source>
</evidence>
<dbReference type="InterPro" id="IPR038375">
    <property type="entry name" value="NDUFAF7_sf"/>
</dbReference>
<dbReference type="AlphaFoldDB" id="A0A1Y2HNF5"/>
<dbReference type="Pfam" id="PF02636">
    <property type="entry name" value="Methyltransf_28"/>
    <property type="match status" value="1"/>
</dbReference>
<dbReference type="EC" id="2.1.1.320" evidence="7"/>
<dbReference type="GO" id="GO:0035243">
    <property type="term" value="F:protein-arginine omega-N symmetric methyltransferase activity"/>
    <property type="evidence" value="ECO:0007669"/>
    <property type="project" value="UniProtKB-EC"/>
</dbReference>
<dbReference type="PANTHER" id="PTHR12049:SF7">
    <property type="entry name" value="PROTEIN ARGININE METHYLTRANSFERASE NDUFAF7, MITOCHONDRIAL"/>
    <property type="match status" value="1"/>
</dbReference>
<dbReference type="Gene3D" id="3.40.50.12710">
    <property type="match status" value="1"/>
</dbReference>
<keyword evidence="4 7" id="KW-0808">Transferase</keyword>
<comment type="caution">
    <text evidence="9">The sequence shown here is derived from an EMBL/GenBank/DDBJ whole genome shotgun (WGS) entry which is preliminary data.</text>
</comment>
<protein>
    <recommendedName>
        <fullName evidence="7">Protein arginine methyltransferase NDUFAF7</fullName>
        <ecNumber evidence="7">2.1.1.320</ecNumber>
    </recommendedName>
</protein>
<evidence type="ECO:0000256" key="6">
    <source>
        <dbReference type="ARBA" id="ARBA00048612"/>
    </source>
</evidence>
<dbReference type="EMBL" id="MCFL01000022">
    <property type="protein sequence ID" value="ORZ35504.1"/>
    <property type="molecule type" value="Genomic_DNA"/>
</dbReference>
<dbReference type="PANTHER" id="PTHR12049">
    <property type="entry name" value="PROTEIN ARGININE METHYLTRANSFERASE NDUFAF7, MITOCHONDRIAL"/>
    <property type="match status" value="1"/>
</dbReference>
<comment type="function">
    <text evidence="7">Arginine methyltransferase involved in the assembly or stability of mitochondrial NADH:ubiquinone oxidoreductase complex (complex I).</text>
</comment>
<evidence type="ECO:0000256" key="3">
    <source>
        <dbReference type="ARBA" id="ARBA00022603"/>
    </source>
</evidence>
<proteinExistence type="inferred from homology"/>
<keyword evidence="10" id="KW-1185">Reference proteome</keyword>
<dbReference type="OrthoDB" id="5595109at2759"/>
<name>A0A1Y2HNF5_9FUNG</name>
<evidence type="ECO:0000313" key="9">
    <source>
        <dbReference type="EMBL" id="ORZ35504.1"/>
    </source>
</evidence>
<keyword evidence="5 7" id="KW-0496">Mitochondrion</keyword>